<proteinExistence type="predicted"/>
<comment type="caution">
    <text evidence="1">The sequence shown here is derived from an EMBL/GenBank/DDBJ whole genome shotgun (WGS) entry which is preliminary data.</text>
</comment>
<organism evidence="1 2">
    <name type="scientific">Flavobacterium restrictum</name>
    <dbReference type="NCBI Taxonomy" id="2594428"/>
    <lineage>
        <taxon>Bacteria</taxon>
        <taxon>Pseudomonadati</taxon>
        <taxon>Bacteroidota</taxon>
        <taxon>Flavobacteriia</taxon>
        <taxon>Flavobacteriales</taxon>
        <taxon>Flavobacteriaceae</taxon>
        <taxon>Flavobacterium</taxon>
    </lineage>
</organism>
<protein>
    <submittedName>
        <fullName evidence="1">Transporter</fullName>
    </submittedName>
</protein>
<dbReference type="RefSeq" id="WP_144256366.1">
    <property type="nucleotide sequence ID" value="NZ_VJZT01000007.1"/>
</dbReference>
<keyword evidence="2" id="KW-1185">Reference proteome</keyword>
<evidence type="ECO:0000313" key="2">
    <source>
        <dbReference type="Proteomes" id="UP000316371"/>
    </source>
</evidence>
<sequence>MKKNSIYLALLCTQLSFGHAKKEPTNRFSFQKMALELEEDCDACGCSASGGSMGFSSMLNSNFVGLRYFNQSYSSRDGIFANSPWVNENFNTIQIWSKIPITEKLQISTLIPYQFHNRERSTGTENIQGLGDITVMGMYSVFQTHKDSTVFVHKLQLGGGIKIPTGKFDEANNSGSVNKSFQVGTGSWDYLLATEYVIKKSQLGVSTMLNYTLKTKNKKQYQFGNQFNYGSTLFYLFDLPTIKIVPQAGIAGEIYKSNSQYGEQLPETAGDILFSKFGLEIGITNFSLGINTMLPINQHLSNSKIEANYRWSINLNYSL</sequence>
<gene>
    <name evidence="1" type="ORF">FNW21_08785</name>
</gene>
<dbReference type="EMBL" id="VJZT01000007">
    <property type="protein sequence ID" value="TRX39791.1"/>
    <property type="molecule type" value="Genomic_DNA"/>
</dbReference>
<dbReference type="OrthoDB" id="1405967at2"/>
<dbReference type="Proteomes" id="UP000316371">
    <property type="component" value="Unassembled WGS sequence"/>
</dbReference>
<name>A0A553E4A7_9FLAO</name>
<evidence type="ECO:0000313" key="1">
    <source>
        <dbReference type="EMBL" id="TRX39791.1"/>
    </source>
</evidence>
<reference evidence="1 2" key="1">
    <citation type="submission" date="2019-07" db="EMBL/GenBank/DDBJ databases">
        <title>Novel species of Flavobacterium.</title>
        <authorList>
            <person name="Liu Q."/>
            <person name="Xin Y.-H."/>
        </authorList>
    </citation>
    <scope>NUCLEOTIDE SEQUENCE [LARGE SCALE GENOMIC DNA]</scope>
    <source>
        <strain evidence="1 2">LB1R34</strain>
    </source>
</reference>
<dbReference type="AlphaFoldDB" id="A0A553E4A7"/>
<accession>A0A553E4A7</accession>